<dbReference type="InterPro" id="IPR036278">
    <property type="entry name" value="Sialidase_sf"/>
</dbReference>
<dbReference type="InterPro" id="IPR026856">
    <property type="entry name" value="Sialidase_fam"/>
</dbReference>
<dbReference type="InterPro" id="IPR013320">
    <property type="entry name" value="ConA-like_dom_sf"/>
</dbReference>
<evidence type="ECO:0000259" key="4">
    <source>
        <dbReference type="Pfam" id="PF13088"/>
    </source>
</evidence>
<comment type="similarity">
    <text evidence="2">Belongs to the glycosyl hydrolase 33 family.</text>
</comment>
<protein>
    <recommendedName>
        <fullName evidence="3">exo-alpha-sialidase</fullName>
        <ecNumber evidence="3">3.2.1.18</ecNumber>
    </recommendedName>
</protein>
<dbReference type="GO" id="GO:0016020">
    <property type="term" value="C:membrane"/>
    <property type="evidence" value="ECO:0007669"/>
    <property type="project" value="TreeGrafter"/>
</dbReference>
<dbReference type="Pfam" id="PF13088">
    <property type="entry name" value="BNR_2"/>
    <property type="match status" value="1"/>
</dbReference>
<name>A0AAU3H7Z0_9ACTN</name>
<dbReference type="Gene3D" id="2.120.10.10">
    <property type="match status" value="1"/>
</dbReference>
<dbReference type="Gene3D" id="2.60.120.200">
    <property type="match status" value="2"/>
</dbReference>
<dbReference type="EC" id="3.2.1.18" evidence="3"/>
<dbReference type="SUPFAM" id="SSF49899">
    <property type="entry name" value="Concanavalin A-like lectins/glucanases"/>
    <property type="match status" value="2"/>
</dbReference>
<gene>
    <name evidence="5" type="ORF">OG626_32440</name>
</gene>
<dbReference type="SUPFAM" id="SSF50939">
    <property type="entry name" value="Sialidases"/>
    <property type="match status" value="1"/>
</dbReference>
<dbReference type="GO" id="GO:0005737">
    <property type="term" value="C:cytoplasm"/>
    <property type="evidence" value="ECO:0007669"/>
    <property type="project" value="TreeGrafter"/>
</dbReference>
<dbReference type="AlphaFoldDB" id="A0AAU3H7Z0"/>
<dbReference type="InterPro" id="IPR001791">
    <property type="entry name" value="Laminin_G"/>
</dbReference>
<dbReference type="Pfam" id="PF13385">
    <property type="entry name" value="Laminin_G_3"/>
    <property type="match status" value="1"/>
</dbReference>
<keyword evidence="5" id="KW-0378">Hydrolase</keyword>
<dbReference type="GO" id="GO:0009313">
    <property type="term" value="P:oligosaccharide catabolic process"/>
    <property type="evidence" value="ECO:0007669"/>
    <property type="project" value="TreeGrafter"/>
</dbReference>
<dbReference type="InterPro" id="IPR011040">
    <property type="entry name" value="Sialidase"/>
</dbReference>
<sequence length="772" mass="82034">MRTDAAAPQIRLDARGGAAELVADARTLALAAGDATGTLQVDVATTIDGPLLSIRGEHGSITLAVTDGRVDGWIRCQGEVRHLDAEDTVGIDDGRVHSVALTVDATGTHLFVDGYEAFSATTTAWFAALGPTSIEVDAQGVMTPSRLTVWDAPLTANAVVAQSVVEKPLVEFAAAELSPRDARRLGSLGEGSIRARCRTRGLGQGGVILQGGGTAGTLTLAIDDGDLAFTVTADGTEIAGIRAPGHWDDGNWHDVVLVSGRGALDLYVDGFQVLHAAGTAFFQDIGQVERVVVGADLTGTRLFGEAQTAAIHEAVLSDHQVKRLASVEPLETRALFDTGMEGSISYRIPALLTLGSGVVLACADQRVSIANDCPNDINLVVRRSLDGGSSWEPVRTVLRYPGGGRLGTSVSDPVIVQDRESGRVTVLIDQFPGGCGQPNAEVGTGYDERGRMILTDRDGAVHLREADGGVVTADGKESPYRVADDGTVTRAGKAAGNIHLAAGVDPDESLLSVRTAYFQMIWSDDDGATWSGPEDVTPQVKEAWMRFFGTSPGNGIQLARGEHRGRVLMPVYYNHEEGRTFSCAAVLSDDGGRTWRRGSSPNDGRVLDGVELSSRDLPDGRASLYESVLVEGADGSVHVYARNQHPSGRVAHASSTDGGESWGEVGFESQIPEIFSQPNAIAVTLDDGRGATVFANASQLLPFRGRGVLRMSFDDGRTWPHNRVLNPRHHVYQSMAQLPDGRLAVLWEREWQGLFLTVLPLSWLTASRSTDS</sequence>
<evidence type="ECO:0000256" key="3">
    <source>
        <dbReference type="ARBA" id="ARBA00012733"/>
    </source>
</evidence>
<comment type="catalytic activity">
    <reaction evidence="1">
        <text>Hydrolysis of alpha-(2-&gt;3)-, alpha-(2-&gt;6)-, alpha-(2-&gt;8)- glycosidic linkages of terminal sialic acid residues in oligosaccharides, glycoproteins, glycolipids, colominic acid and synthetic substrates.</text>
        <dbReference type="EC" id="3.2.1.18"/>
    </reaction>
</comment>
<dbReference type="CDD" id="cd00110">
    <property type="entry name" value="LamG"/>
    <property type="match status" value="1"/>
</dbReference>
<evidence type="ECO:0000313" key="5">
    <source>
        <dbReference type="EMBL" id="WTY99279.1"/>
    </source>
</evidence>
<dbReference type="CDD" id="cd15482">
    <property type="entry name" value="Sialidase_non-viral"/>
    <property type="match status" value="1"/>
</dbReference>
<organism evidence="5">
    <name type="scientific">Streptomyces sp. NBC_01401</name>
    <dbReference type="NCBI Taxonomy" id="2903854"/>
    <lineage>
        <taxon>Bacteria</taxon>
        <taxon>Bacillati</taxon>
        <taxon>Actinomycetota</taxon>
        <taxon>Actinomycetes</taxon>
        <taxon>Kitasatosporales</taxon>
        <taxon>Streptomycetaceae</taxon>
        <taxon>Streptomyces</taxon>
    </lineage>
</organism>
<keyword evidence="5" id="KW-0326">Glycosidase</keyword>
<evidence type="ECO:0000256" key="1">
    <source>
        <dbReference type="ARBA" id="ARBA00000427"/>
    </source>
</evidence>
<dbReference type="Gene3D" id="2.40.220.10">
    <property type="entry name" value="Intramolecular Trans-sialidase, Domain 3"/>
    <property type="match status" value="1"/>
</dbReference>
<dbReference type="PANTHER" id="PTHR10628:SF30">
    <property type="entry name" value="EXO-ALPHA-SIALIDASE"/>
    <property type="match status" value="1"/>
</dbReference>
<dbReference type="PANTHER" id="PTHR10628">
    <property type="entry name" value="SIALIDASE"/>
    <property type="match status" value="1"/>
</dbReference>
<dbReference type="InterPro" id="IPR023364">
    <property type="entry name" value="Trans_sialidase_dom3"/>
</dbReference>
<evidence type="ECO:0000256" key="2">
    <source>
        <dbReference type="ARBA" id="ARBA00009348"/>
    </source>
</evidence>
<dbReference type="EMBL" id="CP109535">
    <property type="protein sequence ID" value="WTY99279.1"/>
    <property type="molecule type" value="Genomic_DNA"/>
</dbReference>
<feature type="domain" description="Sialidase" evidence="4">
    <location>
        <begin position="496"/>
        <end position="744"/>
    </location>
</feature>
<dbReference type="GO" id="GO:0004308">
    <property type="term" value="F:exo-alpha-sialidase activity"/>
    <property type="evidence" value="ECO:0007669"/>
    <property type="project" value="UniProtKB-EC"/>
</dbReference>
<accession>A0AAU3H7Z0</accession>
<dbReference type="GO" id="GO:0006689">
    <property type="term" value="P:ganglioside catabolic process"/>
    <property type="evidence" value="ECO:0007669"/>
    <property type="project" value="TreeGrafter"/>
</dbReference>
<proteinExistence type="inferred from homology"/>
<reference evidence="5" key="1">
    <citation type="submission" date="2022-10" db="EMBL/GenBank/DDBJ databases">
        <title>The complete genomes of actinobacterial strains from the NBC collection.</title>
        <authorList>
            <person name="Joergensen T.S."/>
            <person name="Alvarez Arevalo M."/>
            <person name="Sterndorff E.B."/>
            <person name="Faurdal D."/>
            <person name="Vuksanovic O."/>
            <person name="Mourched A.-S."/>
            <person name="Charusanti P."/>
            <person name="Shaw S."/>
            <person name="Blin K."/>
            <person name="Weber T."/>
        </authorList>
    </citation>
    <scope>NUCLEOTIDE SEQUENCE</scope>
    <source>
        <strain evidence="5">NBC_01401</strain>
    </source>
</reference>